<dbReference type="AlphaFoldDB" id="A0BK06"/>
<reference evidence="1 2" key="1">
    <citation type="journal article" date="2006" name="Nature">
        <title>Global trends of whole-genome duplications revealed by the ciliate Paramecium tetraurelia.</title>
        <authorList>
            <consortium name="Genoscope"/>
            <person name="Aury J.-M."/>
            <person name="Jaillon O."/>
            <person name="Duret L."/>
            <person name="Noel B."/>
            <person name="Jubin C."/>
            <person name="Porcel B.M."/>
            <person name="Segurens B."/>
            <person name="Daubin V."/>
            <person name="Anthouard V."/>
            <person name="Aiach N."/>
            <person name="Arnaiz O."/>
            <person name="Billaut A."/>
            <person name="Beisson J."/>
            <person name="Blanc I."/>
            <person name="Bouhouche K."/>
            <person name="Camara F."/>
            <person name="Duharcourt S."/>
            <person name="Guigo R."/>
            <person name="Gogendeau D."/>
            <person name="Katinka M."/>
            <person name="Keller A.-M."/>
            <person name="Kissmehl R."/>
            <person name="Klotz C."/>
            <person name="Koll F."/>
            <person name="Le Moue A."/>
            <person name="Lepere C."/>
            <person name="Malinsky S."/>
            <person name="Nowacki M."/>
            <person name="Nowak J.K."/>
            <person name="Plattner H."/>
            <person name="Poulain J."/>
            <person name="Ruiz F."/>
            <person name="Serrano V."/>
            <person name="Zagulski M."/>
            <person name="Dessen P."/>
            <person name="Betermier M."/>
            <person name="Weissenbach J."/>
            <person name="Scarpelli C."/>
            <person name="Schachter V."/>
            <person name="Sperling L."/>
            <person name="Meyer E."/>
            <person name="Cohen J."/>
            <person name="Wincker P."/>
        </authorList>
    </citation>
    <scope>NUCLEOTIDE SEQUENCE [LARGE SCALE GENOMIC DNA]</scope>
    <source>
        <strain evidence="1 2">Stock d4-2</strain>
    </source>
</reference>
<dbReference type="HOGENOM" id="CLU_275270_0_0_1"/>
<protein>
    <recommendedName>
        <fullName evidence="3">TOG domain-containing protein</fullName>
    </recommendedName>
</protein>
<dbReference type="Gene3D" id="1.25.10.10">
    <property type="entry name" value="Leucine-rich Repeat Variant"/>
    <property type="match status" value="3"/>
</dbReference>
<dbReference type="GO" id="GO:0140312">
    <property type="term" value="F:cargo adaptor activity"/>
    <property type="evidence" value="ECO:0000318"/>
    <property type="project" value="GO_Central"/>
</dbReference>
<sequence>MQVLINSIYESSGDTRIELINLMQEDIKAKKGIVLGDLSRMFIMINQMLMDTNKQVILATHGLLSSVCLLTQYVKLIDYLLPAELEGGLKHFENQLVHNLADSDRQIRKSTKAIFLKFIAKTRNSEQVLELLSESFKNKNFYIRERAINLIPDIFIADKSIFCNRTGINEVRKVIESIIIHLNDVNESVRKASKKVIQNLKNIENFELVYRRLAIQHQNVVDKIQQEMPPKVDKFIELNFKIQEHTDPLIDQFVPFEFIAKTNLTIDDFPYDLKTQLYFGFLPKEILQDTLNQKDLAIREKGITELNMQFFEDESEPQNYDQKTVDKIVRGSFMPSFFKYISSLFFSQDKKIILMILNIVGKVMQVPGVQVNVYLPLCLPGLIQCLKDERVVIRQKALFLLRKLTNYISKKQYFQNLIYFLEQNMDNWHQKEEILNLISYLVLMIHPSEQWFYGVDLKEMNIKQEKQVEELSFNLREVDFKKSLIAIASYLNDPIAKVKFASLECLSLLAYLDKKHLEYLHEVLNNQVYEKLNDKVDNGIVYFINENGNLELPQFNIKKLEEQKIQSQIKLSMVQSVQSEPKPQTPVESEKSEESRYKITYYYDKFQMSLNDKIIKSNASIDSLFASEHKNNQGTKYDMIIPIGQFQQTKANEQFKLINSNIYLEKEKVDDNPYEDEVMHSDEEELQSIEFEYPTRTLKYRGHAPDQITKSKYQPIDDIKSRVFHTIKQLNEDINVDLQIPKVIKANVGAYSGYKYENEEEADDEEIFIDTKLIKQQHKLTQPTQEESIEFEEKLVKENLVDNQIEYVQEIIKNQQLIYTPEQRYQKRLDEFLLSFEQRDGKNKGRNARKLKKKLKEIAKQEELPRVFDMPVYIDNARAETAALLINLSSLNLDLLAMSLHKFRVLLQNHLSDVYASQVPLLQIVNDVCRILSTQSNNPLYAIDYSQYKKNIPPQIVVRKIVFIALQTLSIAVQTLRSTLIQVQKMFTVCGVWVQDENKQVSQQAEQTMLDILRFCDDSQLQNILPNLYNKQSFNSKIYVGVLIEHLIIKYQKEIFKSVHFVNIIQLISQMVIDQSFDVRRIGKKVFFKILTLGKYQIDEIVMQMHLQEKNQMKELMQRYDELVTDHQIGIFDQEEYMGLQVMPQKFNFEYEMIDDQIYMK</sequence>
<dbReference type="GO" id="GO:0030124">
    <property type="term" value="C:AP-4 adaptor complex"/>
    <property type="evidence" value="ECO:0000318"/>
    <property type="project" value="GO_Central"/>
</dbReference>
<dbReference type="InterPro" id="IPR011989">
    <property type="entry name" value="ARM-like"/>
</dbReference>
<dbReference type="KEGG" id="ptm:GSPATT00029503001"/>
<dbReference type="eggNOG" id="ENOG502SMW4">
    <property type="taxonomic scope" value="Eukaryota"/>
</dbReference>
<keyword evidence="2" id="KW-1185">Reference proteome</keyword>
<evidence type="ECO:0000313" key="1">
    <source>
        <dbReference type="EMBL" id="CAK58873.1"/>
    </source>
</evidence>
<name>A0BK06_PARTE</name>
<dbReference type="EMBL" id="CT867999">
    <property type="protein sequence ID" value="CAK58873.1"/>
    <property type="molecule type" value="Genomic_DNA"/>
</dbReference>
<dbReference type="Proteomes" id="UP000000600">
    <property type="component" value="Unassembled WGS sequence"/>
</dbReference>
<evidence type="ECO:0000313" key="2">
    <source>
        <dbReference type="Proteomes" id="UP000000600"/>
    </source>
</evidence>
<evidence type="ECO:0008006" key="3">
    <source>
        <dbReference type="Google" id="ProtNLM"/>
    </source>
</evidence>
<dbReference type="RefSeq" id="XP_001426271.1">
    <property type="nucleotide sequence ID" value="XM_001426234.1"/>
</dbReference>
<dbReference type="OrthoDB" id="63891at2759"/>
<dbReference type="OMA" id="QSIEFEY"/>
<accession>A0BK06</accession>
<organism evidence="1 2">
    <name type="scientific">Paramecium tetraurelia</name>
    <dbReference type="NCBI Taxonomy" id="5888"/>
    <lineage>
        <taxon>Eukaryota</taxon>
        <taxon>Sar</taxon>
        <taxon>Alveolata</taxon>
        <taxon>Ciliophora</taxon>
        <taxon>Intramacronucleata</taxon>
        <taxon>Oligohymenophorea</taxon>
        <taxon>Peniculida</taxon>
        <taxon>Parameciidae</taxon>
        <taxon>Paramecium</taxon>
    </lineage>
</organism>
<dbReference type="InterPro" id="IPR016024">
    <property type="entry name" value="ARM-type_fold"/>
</dbReference>
<dbReference type="SUPFAM" id="SSF48371">
    <property type="entry name" value="ARM repeat"/>
    <property type="match status" value="1"/>
</dbReference>
<gene>
    <name evidence="1" type="ORF">GSPATT00029503001</name>
</gene>
<proteinExistence type="predicted"/>
<dbReference type="InParanoid" id="A0BK06"/>
<dbReference type="GeneID" id="5012055"/>